<keyword evidence="2" id="KW-1185">Reference proteome</keyword>
<protein>
    <recommendedName>
        <fullName evidence="3">F-box domain-containing protein</fullName>
    </recommendedName>
</protein>
<dbReference type="InterPro" id="IPR032675">
    <property type="entry name" value="LRR_dom_sf"/>
</dbReference>
<comment type="caution">
    <text evidence="1">The sequence shown here is derived from an EMBL/GenBank/DDBJ whole genome shotgun (WGS) entry which is preliminary data.</text>
</comment>
<dbReference type="SUPFAM" id="SSF52047">
    <property type="entry name" value="RNI-like"/>
    <property type="match status" value="1"/>
</dbReference>
<organism evidence="1 2">
    <name type="scientific">Aspergillus lucknowensis</name>
    <dbReference type="NCBI Taxonomy" id="176173"/>
    <lineage>
        <taxon>Eukaryota</taxon>
        <taxon>Fungi</taxon>
        <taxon>Dikarya</taxon>
        <taxon>Ascomycota</taxon>
        <taxon>Pezizomycotina</taxon>
        <taxon>Eurotiomycetes</taxon>
        <taxon>Eurotiomycetidae</taxon>
        <taxon>Eurotiales</taxon>
        <taxon>Aspergillaceae</taxon>
        <taxon>Aspergillus</taxon>
        <taxon>Aspergillus subgen. Nidulantes</taxon>
    </lineage>
</organism>
<proteinExistence type="predicted"/>
<gene>
    <name evidence="1" type="ORF">BJX67DRAFT_382338</name>
</gene>
<dbReference type="GeneID" id="98148302"/>
<name>A0ABR4LN38_9EURO</name>
<evidence type="ECO:0008006" key="3">
    <source>
        <dbReference type="Google" id="ProtNLM"/>
    </source>
</evidence>
<dbReference type="Gene3D" id="3.80.10.10">
    <property type="entry name" value="Ribonuclease Inhibitor"/>
    <property type="match status" value="1"/>
</dbReference>
<evidence type="ECO:0000313" key="1">
    <source>
        <dbReference type="EMBL" id="KAL2865956.1"/>
    </source>
</evidence>
<evidence type="ECO:0000313" key="2">
    <source>
        <dbReference type="Proteomes" id="UP001610432"/>
    </source>
</evidence>
<dbReference type="EMBL" id="JBFXLQ010000028">
    <property type="protein sequence ID" value="KAL2865956.1"/>
    <property type="molecule type" value="Genomic_DNA"/>
</dbReference>
<dbReference type="RefSeq" id="XP_070884935.1">
    <property type="nucleotide sequence ID" value="XM_071033230.1"/>
</dbReference>
<accession>A0ABR4LN38</accession>
<reference evidence="1 2" key="1">
    <citation type="submission" date="2024-07" db="EMBL/GenBank/DDBJ databases">
        <title>Section-level genome sequencing and comparative genomics of Aspergillus sections Usti and Cavernicolus.</title>
        <authorList>
            <consortium name="Lawrence Berkeley National Laboratory"/>
            <person name="Nybo J.L."/>
            <person name="Vesth T.C."/>
            <person name="Theobald S."/>
            <person name="Frisvad J.C."/>
            <person name="Larsen T.O."/>
            <person name="Kjaerboelling I."/>
            <person name="Rothschild-Mancinelli K."/>
            <person name="Lyhne E.K."/>
            <person name="Kogle M.E."/>
            <person name="Barry K."/>
            <person name="Clum A."/>
            <person name="Na H."/>
            <person name="Ledsgaard L."/>
            <person name="Lin J."/>
            <person name="Lipzen A."/>
            <person name="Kuo A."/>
            <person name="Riley R."/>
            <person name="Mondo S."/>
            <person name="Labutti K."/>
            <person name="Haridas S."/>
            <person name="Pangalinan J."/>
            <person name="Salamov A.A."/>
            <person name="Simmons B.A."/>
            <person name="Magnuson J.K."/>
            <person name="Chen J."/>
            <person name="Drula E."/>
            <person name="Henrissat B."/>
            <person name="Wiebenga A."/>
            <person name="Lubbers R.J."/>
            <person name="Gomes A.C."/>
            <person name="Macurrencykelacurrency M.R."/>
            <person name="Stajich J."/>
            <person name="Grigoriev I.V."/>
            <person name="Mortensen U.H."/>
            <person name="De Vries R.P."/>
            <person name="Baker S.E."/>
            <person name="Andersen M.R."/>
        </authorList>
    </citation>
    <scope>NUCLEOTIDE SEQUENCE [LARGE SCALE GENOMIC DNA]</scope>
    <source>
        <strain evidence="1 2">CBS 449.75</strain>
    </source>
</reference>
<dbReference type="Proteomes" id="UP001610432">
    <property type="component" value="Unassembled WGS sequence"/>
</dbReference>
<sequence length="424" mass="49305">MATEKGRRFVKYLKSRFKSHKPGPGHEAAGLFSTLPPELFEIVTWYLKTADNSSFRLTCRYIEACTFRYWTKFCLESIQTDLSERSYRSLKKLLKEPRLVPMVKKFTVKETNFSGLGKGFKWKRTQFDRRLVVPQPTIQEWLNIVRALPNARSFAICRPVTAFDANEYKLITASDAVTVILAIIIGLRRPLDSFTLDFTPQHRNPIDLTRLNRQDFLDPGFLMAWNKLESLSVRVKLDNPAVGDYVFWMFHEMPNLRRLSFNFEDGKEGSWFMHHVAANSMECKFPLEELRLEKIHFESADVIAGVLRNNKRTLKKLEIVSCSLPHGWWVELLRWIGDNCPALESITLHCLKERGEKKGYVHFPAVSETTVADAGGVRFVYHSRRWPVVDRRAPMRNFYISYQGPKMGTAITKLIEWAEYIRTP</sequence>